<name>A0A0A9G0K6_ARUDO</name>
<dbReference type="EMBL" id="GBRH01183753">
    <property type="protein sequence ID" value="JAE14143.1"/>
    <property type="molecule type" value="Transcribed_RNA"/>
</dbReference>
<accession>A0A0A9G0K6</accession>
<proteinExistence type="predicted"/>
<dbReference type="AlphaFoldDB" id="A0A0A9G0K6"/>
<organism evidence="1">
    <name type="scientific">Arundo donax</name>
    <name type="common">Giant reed</name>
    <name type="synonym">Donax arundinaceus</name>
    <dbReference type="NCBI Taxonomy" id="35708"/>
    <lineage>
        <taxon>Eukaryota</taxon>
        <taxon>Viridiplantae</taxon>
        <taxon>Streptophyta</taxon>
        <taxon>Embryophyta</taxon>
        <taxon>Tracheophyta</taxon>
        <taxon>Spermatophyta</taxon>
        <taxon>Magnoliopsida</taxon>
        <taxon>Liliopsida</taxon>
        <taxon>Poales</taxon>
        <taxon>Poaceae</taxon>
        <taxon>PACMAD clade</taxon>
        <taxon>Arundinoideae</taxon>
        <taxon>Arundineae</taxon>
        <taxon>Arundo</taxon>
    </lineage>
</organism>
<sequence length="64" mass="6894">MWGQLRTCDYNSAGMDDDKLAIATFNDAAMTVGTFGDATATSDIDIDLQRFGSDDDLRRCNGGP</sequence>
<protein>
    <submittedName>
        <fullName evidence="1">Uncharacterized protein</fullName>
    </submittedName>
</protein>
<reference evidence="1" key="1">
    <citation type="submission" date="2014-09" db="EMBL/GenBank/DDBJ databases">
        <authorList>
            <person name="Magalhaes I.L.F."/>
            <person name="Oliveira U."/>
            <person name="Santos F.R."/>
            <person name="Vidigal T.H.D.A."/>
            <person name="Brescovit A.D."/>
            <person name="Santos A.J."/>
        </authorList>
    </citation>
    <scope>NUCLEOTIDE SEQUENCE</scope>
    <source>
        <tissue evidence="1">Shoot tissue taken approximately 20 cm above the soil surface</tissue>
    </source>
</reference>
<evidence type="ECO:0000313" key="1">
    <source>
        <dbReference type="EMBL" id="JAE14143.1"/>
    </source>
</evidence>
<reference evidence="1" key="2">
    <citation type="journal article" date="2015" name="Data Brief">
        <title>Shoot transcriptome of the giant reed, Arundo donax.</title>
        <authorList>
            <person name="Barrero R.A."/>
            <person name="Guerrero F.D."/>
            <person name="Moolhuijzen P."/>
            <person name="Goolsby J.A."/>
            <person name="Tidwell J."/>
            <person name="Bellgard S.E."/>
            <person name="Bellgard M.I."/>
        </authorList>
    </citation>
    <scope>NUCLEOTIDE SEQUENCE</scope>
    <source>
        <tissue evidence="1">Shoot tissue taken approximately 20 cm above the soil surface</tissue>
    </source>
</reference>